<accession>A0A250JC22</accession>
<dbReference type="AlphaFoldDB" id="A0A250JC22"/>
<dbReference type="RefSeq" id="WP_095988920.1">
    <property type="nucleotide sequence ID" value="NZ_CP022098.1"/>
</dbReference>
<feature type="domain" description="VRR-NUC" evidence="4">
    <location>
        <begin position="4"/>
        <end position="81"/>
    </location>
</feature>
<gene>
    <name evidence="5" type="ORF">CYFUS_006615</name>
</gene>
<sequence>MRYAAQRDKAEPAVVRALQLTGWTVVPVSAPGFPDLLCVRRGVVVLLEVKSKGGRMQPAQVELHARLRVAGLAVAVVTTPEEALAAVRGDVQRTALTEPAKRRGSAGRTLAELATPNTLNPGRRRT</sequence>
<protein>
    <submittedName>
        <fullName evidence="5">Nuclease</fullName>
    </submittedName>
</protein>
<dbReference type="Gene3D" id="3.40.1350.10">
    <property type="match status" value="1"/>
</dbReference>
<name>A0A250JC22_9BACT</name>
<evidence type="ECO:0000313" key="6">
    <source>
        <dbReference type="Proteomes" id="UP000217257"/>
    </source>
</evidence>
<dbReference type="SUPFAM" id="SSF52980">
    <property type="entry name" value="Restriction endonuclease-like"/>
    <property type="match status" value="1"/>
</dbReference>
<dbReference type="GO" id="GO:0003676">
    <property type="term" value="F:nucleic acid binding"/>
    <property type="evidence" value="ECO:0007669"/>
    <property type="project" value="InterPro"/>
</dbReference>
<dbReference type="InterPro" id="IPR014883">
    <property type="entry name" value="VRR_NUC"/>
</dbReference>
<keyword evidence="2" id="KW-0540">Nuclease</keyword>
<keyword evidence="3" id="KW-0378">Hydrolase</keyword>
<dbReference type="GO" id="GO:0016788">
    <property type="term" value="F:hydrolase activity, acting on ester bonds"/>
    <property type="evidence" value="ECO:0007669"/>
    <property type="project" value="InterPro"/>
</dbReference>
<evidence type="ECO:0000256" key="3">
    <source>
        <dbReference type="ARBA" id="ARBA00022801"/>
    </source>
</evidence>
<evidence type="ECO:0000313" key="5">
    <source>
        <dbReference type="EMBL" id="ATB41153.1"/>
    </source>
</evidence>
<proteinExistence type="predicted"/>
<evidence type="ECO:0000256" key="2">
    <source>
        <dbReference type="ARBA" id="ARBA00022722"/>
    </source>
</evidence>
<organism evidence="5 6">
    <name type="scientific">Cystobacter fuscus</name>
    <dbReference type="NCBI Taxonomy" id="43"/>
    <lineage>
        <taxon>Bacteria</taxon>
        <taxon>Pseudomonadati</taxon>
        <taxon>Myxococcota</taxon>
        <taxon>Myxococcia</taxon>
        <taxon>Myxococcales</taxon>
        <taxon>Cystobacterineae</taxon>
        <taxon>Archangiaceae</taxon>
        <taxon>Cystobacter</taxon>
    </lineage>
</organism>
<evidence type="ECO:0000259" key="4">
    <source>
        <dbReference type="SMART" id="SM00990"/>
    </source>
</evidence>
<comment type="cofactor">
    <cofactor evidence="1">
        <name>Mg(2+)</name>
        <dbReference type="ChEBI" id="CHEBI:18420"/>
    </cofactor>
</comment>
<dbReference type="KEGG" id="cfus:CYFUS_006615"/>
<dbReference type="EMBL" id="CP022098">
    <property type="protein sequence ID" value="ATB41153.1"/>
    <property type="molecule type" value="Genomic_DNA"/>
</dbReference>
<reference evidence="5 6" key="1">
    <citation type="submission" date="2017-06" db="EMBL/GenBank/DDBJ databases">
        <title>Sequencing and comparative analysis of myxobacterial genomes.</title>
        <authorList>
            <person name="Rupp O."/>
            <person name="Goesmann A."/>
            <person name="Sogaard-Andersen L."/>
        </authorList>
    </citation>
    <scope>NUCLEOTIDE SEQUENCE [LARGE SCALE GENOMIC DNA]</scope>
    <source>
        <strain evidence="5 6">DSM 52655</strain>
    </source>
</reference>
<dbReference type="Proteomes" id="UP000217257">
    <property type="component" value="Chromosome"/>
</dbReference>
<dbReference type="InterPro" id="IPR011856">
    <property type="entry name" value="tRNA_endonuc-like_dom_sf"/>
</dbReference>
<dbReference type="SMART" id="SM00990">
    <property type="entry name" value="VRR_NUC"/>
    <property type="match status" value="1"/>
</dbReference>
<dbReference type="GO" id="GO:0004518">
    <property type="term" value="F:nuclease activity"/>
    <property type="evidence" value="ECO:0007669"/>
    <property type="project" value="UniProtKB-KW"/>
</dbReference>
<evidence type="ECO:0000256" key="1">
    <source>
        <dbReference type="ARBA" id="ARBA00001946"/>
    </source>
</evidence>
<dbReference type="InterPro" id="IPR011335">
    <property type="entry name" value="Restrct_endonuc-II-like"/>
</dbReference>